<accession>A0A6A5QAU9</accession>
<feature type="compositionally biased region" description="Low complexity" evidence="1">
    <location>
        <begin position="453"/>
        <end position="464"/>
    </location>
</feature>
<dbReference type="EMBL" id="ML979143">
    <property type="protein sequence ID" value="KAF1911644.1"/>
    <property type="molecule type" value="Genomic_DNA"/>
</dbReference>
<gene>
    <name evidence="2" type="ORF">BDU57DRAFT_552046</name>
</gene>
<organism evidence="2 3">
    <name type="scientific">Ampelomyces quisqualis</name>
    <name type="common">Powdery mildew agent</name>
    <dbReference type="NCBI Taxonomy" id="50730"/>
    <lineage>
        <taxon>Eukaryota</taxon>
        <taxon>Fungi</taxon>
        <taxon>Dikarya</taxon>
        <taxon>Ascomycota</taxon>
        <taxon>Pezizomycotina</taxon>
        <taxon>Dothideomycetes</taxon>
        <taxon>Pleosporomycetidae</taxon>
        <taxon>Pleosporales</taxon>
        <taxon>Pleosporineae</taxon>
        <taxon>Phaeosphaeriaceae</taxon>
        <taxon>Ampelomyces</taxon>
    </lineage>
</organism>
<dbReference type="AlphaFoldDB" id="A0A6A5QAU9"/>
<feature type="region of interest" description="Disordered" evidence="1">
    <location>
        <begin position="1"/>
        <end position="123"/>
    </location>
</feature>
<dbReference type="Proteomes" id="UP000800096">
    <property type="component" value="Unassembled WGS sequence"/>
</dbReference>
<feature type="region of interest" description="Disordered" evidence="1">
    <location>
        <begin position="446"/>
        <end position="475"/>
    </location>
</feature>
<evidence type="ECO:0000313" key="2">
    <source>
        <dbReference type="EMBL" id="KAF1911644.1"/>
    </source>
</evidence>
<feature type="region of interest" description="Disordered" evidence="1">
    <location>
        <begin position="158"/>
        <end position="186"/>
    </location>
</feature>
<name>A0A6A5QAU9_AMPQU</name>
<evidence type="ECO:0000313" key="3">
    <source>
        <dbReference type="Proteomes" id="UP000800096"/>
    </source>
</evidence>
<dbReference type="OrthoDB" id="3796057at2759"/>
<feature type="compositionally biased region" description="Polar residues" evidence="1">
    <location>
        <begin position="76"/>
        <end position="89"/>
    </location>
</feature>
<keyword evidence="3" id="KW-1185">Reference proteome</keyword>
<feature type="compositionally biased region" description="Basic and acidic residues" evidence="1">
    <location>
        <begin position="1"/>
        <end position="10"/>
    </location>
</feature>
<feature type="compositionally biased region" description="Low complexity" evidence="1">
    <location>
        <begin position="30"/>
        <end position="45"/>
    </location>
</feature>
<protein>
    <submittedName>
        <fullName evidence="2">Uncharacterized protein</fullName>
    </submittedName>
</protein>
<reference evidence="2" key="1">
    <citation type="journal article" date="2020" name="Stud. Mycol.">
        <title>101 Dothideomycetes genomes: a test case for predicting lifestyles and emergence of pathogens.</title>
        <authorList>
            <person name="Haridas S."/>
            <person name="Albert R."/>
            <person name="Binder M."/>
            <person name="Bloem J."/>
            <person name="Labutti K."/>
            <person name="Salamov A."/>
            <person name="Andreopoulos B."/>
            <person name="Baker S."/>
            <person name="Barry K."/>
            <person name="Bills G."/>
            <person name="Bluhm B."/>
            <person name="Cannon C."/>
            <person name="Castanera R."/>
            <person name="Culley D."/>
            <person name="Daum C."/>
            <person name="Ezra D."/>
            <person name="Gonzalez J."/>
            <person name="Henrissat B."/>
            <person name="Kuo A."/>
            <person name="Liang C."/>
            <person name="Lipzen A."/>
            <person name="Lutzoni F."/>
            <person name="Magnuson J."/>
            <person name="Mondo S."/>
            <person name="Nolan M."/>
            <person name="Ohm R."/>
            <person name="Pangilinan J."/>
            <person name="Park H.-J."/>
            <person name="Ramirez L."/>
            <person name="Alfaro M."/>
            <person name="Sun H."/>
            <person name="Tritt A."/>
            <person name="Yoshinaga Y."/>
            <person name="Zwiers L.-H."/>
            <person name="Turgeon B."/>
            <person name="Goodwin S."/>
            <person name="Spatafora J."/>
            <person name="Crous P."/>
            <person name="Grigoriev I."/>
        </authorList>
    </citation>
    <scope>NUCLEOTIDE SEQUENCE</scope>
    <source>
        <strain evidence="2">HMLAC05119</strain>
    </source>
</reference>
<feature type="compositionally biased region" description="Acidic residues" evidence="1">
    <location>
        <begin position="106"/>
        <end position="123"/>
    </location>
</feature>
<sequence>MSARAPHDQQTEPDTALETLETQVNGALTSPKPSLSSLHNSPSLPADSRTLKKILDHVQSPSPAAPPAYRERDDTSTSSDLNGDGSSDTGIEDEVDYVEKHYDHGDEVDDGYEDEDDSMELSDPEDATLAEIEFKERTNSTALDEDEREYVWSDGDTIEDIMNKPGQTAPPGPQQDLDGVYAHDQPTPDALRKIKSRRTALEGALAIERPKQEHETAATLADDKNHNTDTALETGGNVVIGDDLEYFQPLDRRTSRHFSHAPISRRASSDALMPHDFVSFTDPRPAVVATPSGKHLDFASYASLPDTPFAKTLMYYKQHKGKENSPSRNRRNASLPEEIAELARAANEEEDLDKYREMDLAPMEPIMGSNTSGDLITFGTPVESKISSSAGDTNLFSWRATNANDLVCDSSNAPQGAVTTTAGNLDGDTDAQPSYTRTLISQSLREVKSKDVGGTASEGEGTASTEEEILENHSPQHPPFVTVIGLLPKAMFWVAAAPVAKYSNKVYAALVAKFAKLSSSKGERQD</sequence>
<evidence type="ECO:0000256" key="1">
    <source>
        <dbReference type="SAM" id="MobiDB-lite"/>
    </source>
</evidence>
<proteinExistence type="predicted"/>